<protein>
    <submittedName>
        <fullName evidence="2">Uncharacterized protein</fullName>
    </submittedName>
</protein>
<accession>A0AAD4HVB5</accession>
<organism evidence="2 3">
    <name type="scientific">Staphylotrichum longicolle</name>
    <dbReference type="NCBI Taxonomy" id="669026"/>
    <lineage>
        <taxon>Eukaryota</taxon>
        <taxon>Fungi</taxon>
        <taxon>Dikarya</taxon>
        <taxon>Ascomycota</taxon>
        <taxon>Pezizomycotina</taxon>
        <taxon>Sordariomycetes</taxon>
        <taxon>Sordariomycetidae</taxon>
        <taxon>Sordariales</taxon>
        <taxon>Chaetomiaceae</taxon>
        <taxon>Staphylotrichum</taxon>
    </lineage>
</organism>
<dbReference type="AlphaFoldDB" id="A0AAD4HVB5"/>
<comment type="caution">
    <text evidence="2">The sequence shown here is derived from an EMBL/GenBank/DDBJ whole genome shotgun (WGS) entry which is preliminary data.</text>
</comment>
<sequence length="623" mass="69713">MYADWFFYDDSDSDDDSDDGSDDDSDDDSDTESDKTEDYSVADSESDNESDSDSDRDIAVKSFRFFPSRPHATAEHKRIQHNAWLPLVKFLGELTGLKDLVYACTTQLPKCVLEALHQAHPQCRLHIRTFSLRSLYQEKDQPHDIDPDELALVKSPCLYSIHASCAPYGLDGRVSFNLEAVEHMVSGFTPNLRQVHVYHSCPPNLRALRRQLRDPKPSWKGFPEPGSQDQPGSNPISRPRARLEILVLSGGYAPPNQLSTWHERTDFRYLQRLELAITLSVADLTALTSMAADDTFHSLRTLGLHISSSKPLEHNPATLDKPTSLLLAAMPPLHGLTLTGHFGALTLDALLRRHGPTLRKLAFLPAPINPDKGDEDDDDAPLRPIRRFHLRRSPAPPPVHDTMALAPQLARHCPRLHSLRLRVRRHRGGPAEVAVYRALGQFLVRPGRLARLALVLDCRVPAVYVPPDLGMSLKEEVQVELEAERGWCRDMLGNCAVDGALARAVFEEIVGGAAAAAAGEGQDGAAASLECLRLEPEIPAMDTATQFEDLVRWVGRTWVCKLGGAEPVTKEMKRYDVWGTRSVSFRIRLLETDEWLMKIWDELWPSTGGDWREQWSSLPLRRG</sequence>
<gene>
    <name evidence="2" type="ORF">NEMBOFW57_007647</name>
</gene>
<feature type="compositionally biased region" description="Polar residues" evidence="1">
    <location>
        <begin position="227"/>
        <end position="236"/>
    </location>
</feature>
<evidence type="ECO:0000256" key="1">
    <source>
        <dbReference type="SAM" id="MobiDB-lite"/>
    </source>
</evidence>
<keyword evidence="3" id="KW-1185">Reference proteome</keyword>
<feature type="region of interest" description="Disordered" evidence="1">
    <location>
        <begin position="216"/>
        <end position="237"/>
    </location>
</feature>
<evidence type="ECO:0000313" key="3">
    <source>
        <dbReference type="Proteomes" id="UP001197093"/>
    </source>
</evidence>
<feature type="compositionally biased region" description="Acidic residues" evidence="1">
    <location>
        <begin position="7"/>
        <end position="31"/>
    </location>
</feature>
<dbReference type="EMBL" id="JAHCVI010000003">
    <property type="protein sequence ID" value="KAG7288124.1"/>
    <property type="molecule type" value="Genomic_DNA"/>
</dbReference>
<proteinExistence type="predicted"/>
<feature type="region of interest" description="Disordered" evidence="1">
    <location>
        <begin position="1"/>
        <end position="55"/>
    </location>
</feature>
<reference evidence="2" key="1">
    <citation type="submission" date="2023-02" db="EMBL/GenBank/DDBJ databases">
        <authorList>
            <person name="Palmer J.M."/>
        </authorList>
    </citation>
    <scope>NUCLEOTIDE SEQUENCE</scope>
    <source>
        <strain evidence="2">FW57</strain>
    </source>
</reference>
<evidence type="ECO:0000313" key="2">
    <source>
        <dbReference type="EMBL" id="KAG7288124.1"/>
    </source>
</evidence>
<name>A0AAD4HVB5_9PEZI</name>
<dbReference type="Proteomes" id="UP001197093">
    <property type="component" value="Unassembled WGS sequence"/>
</dbReference>